<evidence type="ECO:0000256" key="5">
    <source>
        <dbReference type="ARBA" id="ARBA00023136"/>
    </source>
</evidence>
<dbReference type="PANTHER" id="PTHR11266:SF17">
    <property type="entry name" value="PROTEIN MPV17"/>
    <property type="match status" value="1"/>
</dbReference>
<feature type="transmembrane region" description="Helical" evidence="6">
    <location>
        <begin position="105"/>
        <end position="128"/>
    </location>
</feature>
<accession>A0A835XRS0</accession>
<comment type="caution">
    <text evidence="7">The sequence shown here is derived from an EMBL/GenBank/DDBJ whole genome shotgun (WGS) entry which is preliminary data.</text>
</comment>
<comment type="similarity">
    <text evidence="2 6">Belongs to the peroxisomal membrane protein PXMP2/4 family.</text>
</comment>
<keyword evidence="3 6" id="KW-0812">Transmembrane</keyword>
<dbReference type="GO" id="GO:0016020">
    <property type="term" value="C:membrane"/>
    <property type="evidence" value="ECO:0007669"/>
    <property type="project" value="UniProtKB-SubCell"/>
</dbReference>
<evidence type="ECO:0000256" key="1">
    <source>
        <dbReference type="ARBA" id="ARBA00004141"/>
    </source>
</evidence>
<evidence type="ECO:0000256" key="4">
    <source>
        <dbReference type="ARBA" id="ARBA00022989"/>
    </source>
</evidence>
<feature type="transmembrane region" description="Helical" evidence="6">
    <location>
        <begin position="63"/>
        <end position="85"/>
    </location>
</feature>
<dbReference type="AlphaFoldDB" id="A0A835XRS0"/>
<dbReference type="Pfam" id="PF04117">
    <property type="entry name" value="Mpv17_PMP22"/>
    <property type="match status" value="1"/>
</dbReference>
<name>A0A835XRS0_9CHLO</name>
<gene>
    <name evidence="7" type="ORF">HYH03_012526</name>
</gene>
<protein>
    <submittedName>
        <fullName evidence="7">Uncharacterized protein</fullName>
    </submittedName>
</protein>
<dbReference type="InterPro" id="IPR007248">
    <property type="entry name" value="Mpv17_PMP22"/>
</dbReference>
<keyword evidence="5 6" id="KW-0472">Membrane</keyword>
<reference evidence="7" key="1">
    <citation type="journal article" date="2020" name="bioRxiv">
        <title>Comparative genomics of Chlamydomonas.</title>
        <authorList>
            <person name="Craig R.J."/>
            <person name="Hasan A.R."/>
            <person name="Ness R.W."/>
            <person name="Keightley P.D."/>
        </authorList>
    </citation>
    <scope>NUCLEOTIDE SEQUENCE</scope>
    <source>
        <strain evidence="7">CCAP 11/70</strain>
    </source>
</reference>
<organism evidence="7 8">
    <name type="scientific">Edaphochlamys debaryana</name>
    <dbReference type="NCBI Taxonomy" id="47281"/>
    <lineage>
        <taxon>Eukaryota</taxon>
        <taxon>Viridiplantae</taxon>
        <taxon>Chlorophyta</taxon>
        <taxon>core chlorophytes</taxon>
        <taxon>Chlorophyceae</taxon>
        <taxon>CS clade</taxon>
        <taxon>Chlamydomonadales</taxon>
        <taxon>Chlamydomonadales incertae sedis</taxon>
        <taxon>Edaphochlamys</taxon>
    </lineage>
</organism>
<evidence type="ECO:0000313" key="8">
    <source>
        <dbReference type="Proteomes" id="UP000612055"/>
    </source>
</evidence>
<evidence type="ECO:0000256" key="6">
    <source>
        <dbReference type="RuleBase" id="RU363053"/>
    </source>
</evidence>
<dbReference type="PANTHER" id="PTHR11266">
    <property type="entry name" value="PEROXISOMAL MEMBRANE PROTEIN 2, PXMP2 MPV17"/>
    <property type="match status" value="1"/>
</dbReference>
<sequence length="216" mass="23780">MKAFSLGVGSGVQNIWRRYERQLERRPVLTQMTTSCLLWATGDALAQRLVERRKLHEMDARRVAATAVFGACFMGPVGHFWYSGLDATVARFLTPGTAAFIGTKILADTLIMGPAYVILFYAWGCAAIDGSGVEGFKKKITQDFIPTYTAELAIWPLFQALNFSRVPVEHQLLAVNAMTLLDAAFLSWARNQEDWVATATAKFKAWQGGNAKPAAA</sequence>
<proteinExistence type="inferred from homology"/>
<evidence type="ECO:0000313" key="7">
    <source>
        <dbReference type="EMBL" id="KAG2488896.1"/>
    </source>
</evidence>
<dbReference type="OrthoDB" id="10267969at2759"/>
<evidence type="ECO:0000256" key="2">
    <source>
        <dbReference type="ARBA" id="ARBA00006824"/>
    </source>
</evidence>
<evidence type="ECO:0000256" key="3">
    <source>
        <dbReference type="ARBA" id="ARBA00022692"/>
    </source>
</evidence>
<dbReference type="GO" id="GO:0005737">
    <property type="term" value="C:cytoplasm"/>
    <property type="evidence" value="ECO:0007669"/>
    <property type="project" value="TreeGrafter"/>
</dbReference>
<dbReference type="EMBL" id="JAEHOE010000078">
    <property type="protein sequence ID" value="KAG2488896.1"/>
    <property type="molecule type" value="Genomic_DNA"/>
</dbReference>
<comment type="subcellular location">
    <subcellularLocation>
        <location evidence="1">Membrane</location>
        <topology evidence="1">Multi-pass membrane protein</topology>
    </subcellularLocation>
</comment>
<keyword evidence="4 6" id="KW-1133">Transmembrane helix</keyword>
<keyword evidence="8" id="KW-1185">Reference proteome</keyword>
<dbReference type="Proteomes" id="UP000612055">
    <property type="component" value="Unassembled WGS sequence"/>
</dbReference>